<comment type="caution">
    <text evidence="2">The sequence shown here is derived from an EMBL/GenBank/DDBJ whole genome shotgun (WGS) entry which is preliminary data.</text>
</comment>
<reference evidence="2 3" key="1">
    <citation type="submission" date="2022-01" db="EMBL/GenBank/DDBJ databases">
        <title>A high-quality chromosome-level genome assembly of rohu carp, Labeo rohita.</title>
        <authorList>
            <person name="Arick M.A. II"/>
            <person name="Hsu C.-Y."/>
            <person name="Magbanua Z."/>
            <person name="Pechanova O."/>
            <person name="Grover C."/>
            <person name="Miller E."/>
            <person name="Thrash A."/>
            <person name="Ezzel L."/>
            <person name="Alam S."/>
            <person name="Benzie J."/>
            <person name="Hamilton M."/>
            <person name="Karsi A."/>
            <person name="Lawrence M.L."/>
            <person name="Peterson D.G."/>
        </authorList>
    </citation>
    <scope>NUCLEOTIDE SEQUENCE [LARGE SCALE GENOMIC DNA]</scope>
    <source>
        <strain evidence="3">BAU-BD-2019</strain>
        <tissue evidence="2">Blood</tissue>
    </source>
</reference>
<gene>
    <name evidence="2" type="ORF">H4Q32_020447</name>
</gene>
<accession>A0ABQ8LFA9</accession>
<sequence length="436" mass="46635">MSNLPINKHGTSPLAQFQIPTTLSRVFPNGSPGCKVHVPRPQGPFSIGRITTATLTSHTTTGLSWREAIIRCPESVYLQSETQPNPVPSLPSPCGAEHQPEPSDDREPEHTMIDEPLLYGATEPRIVMEPELRVPSDLVQKPAATSTMRENTVYSDIMERSSTHCNMAEGEIIMDLGIRKAGEDLIAWDADLPPLLPTSEHSVTPIPTSSPERAAVPTSCPEKALVSTSSLEETLVSVLSQKRAPVSKPNTKSDPQRARRLTNTRPPTHSCLFLRCCLAAPLLTLSPPSVQWACYGGSTVAPSSLLSAVARQYTGSTVLPRLPPASPWSVVDHLVPRDSTRPASPHPSVPQAPSGSSIPPAPHWSSVTPAPLRPPGSMPPHWSPAPSAPPRPSGSSLSPWLIGSPSPPRPRPPPAPLPSVGPLELSALPFPWLLPL</sequence>
<dbReference type="EMBL" id="JACTAM010000024">
    <property type="protein sequence ID" value="KAI2649219.1"/>
    <property type="molecule type" value="Genomic_DNA"/>
</dbReference>
<keyword evidence="3" id="KW-1185">Reference proteome</keyword>
<evidence type="ECO:0000313" key="2">
    <source>
        <dbReference type="EMBL" id="KAI2649219.1"/>
    </source>
</evidence>
<feature type="region of interest" description="Disordered" evidence="1">
    <location>
        <begin position="335"/>
        <end position="421"/>
    </location>
</feature>
<evidence type="ECO:0000256" key="1">
    <source>
        <dbReference type="SAM" id="MobiDB-lite"/>
    </source>
</evidence>
<evidence type="ECO:0000313" key="3">
    <source>
        <dbReference type="Proteomes" id="UP000830375"/>
    </source>
</evidence>
<feature type="region of interest" description="Disordered" evidence="1">
    <location>
        <begin position="80"/>
        <end position="109"/>
    </location>
</feature>
<proteinExistence type="predicted"/>
<feature type="compositionally biased region" description="Pro residues" evidence="1">
    <location>
        <begin position="371"/>
        <end position="392"/>
    </location>
</feature>
<organism evidence="2 3">
    <name type="scientific">Labeo rohita</name>
    <name type="common">Indian major carp</name>
    <name type="synonym">Cyprinus rohita</name>
    <dbReference type="NCBI Taxonomy" id="84645"/>
    <lineage>
        <taxon>Eukaryota</taxon>
        <taxon>Metazoa</taxon>
        <taxon>Chordata</taxon>
        <taxon>Craniata</taxon>
        <taxon>Vertebrata</taxon>
        <taxon>Euteleostomi</taxon>
        <taxon>Actinopterygii</taxon>
        <taxon>Neopterygii</taxon>
        <taxon>Teleostei</taxon>
        <taxon>Ostariophysi</taxon>
        <taxon>Cypriniformes</taxon>
        <taxon>Cyprinidae</taxon>
        <taxon>Labeoninae</taxon>
        <taxon>Labeonini</taxon>
        <taxon>Labeo</taxon>
    </lineage>
</organism>
<feature type="compositionally biased region" description="Basic and acidic residues" evidence="1">
    <location>
        <begin position="98"/>
        <end position="109"/>
    </location>
</feature>
<name>A0ABQ8LFA9_LABRO</name>
<protein>
    <submittedName>
        <fullName evidence="2">Filamentous hemagglutinin</fullName>
    </submittedName>
</protein>
<feature type="compositionally biased region" description="Pro residues" evidence="1">
    <location>
        <begin position="405"/>
        <end position="419"/>
    </location>
</feature>
<feature type="region of interest" description="Disordered" evidence="1">
    <location>
        <begin position="240"/>
        <end position="264"/>
    </location>
</feature>
<dbReference type="Proteomes" id="UP000830375">
    <property type="component" value="Unassembled WGS sequence"/>
</dbReference>